<evidence type="ECO:0000256" key="1">
    <source>
        <dbReference type="SAM" id="MobiDB-lite"/>
    </source>
</evidence>
<feature type="compositionally biased region" description="Basic residues" evidence="1">
    <location>
        <begin position="12"/>
        <end position="24"/>
    </location>
</feature>
<evidence type="ECO:0000313" key="3">
    <source>
        <dbReference type="Proteomes" id="UP000578449"/>
    </source>
</evidence>
<feature type="compositionally biased region" description="Basic and acidic residues" evidence="1">
    <location>
        <begin position="1"/>
        <end position="11"/>
    </location>
</feature>
<name>A0A840P8E1_9ACTN</name>
<dbReference type="Proteomes" id="UP000578449">
    <property type="component" value="Unassembled WGS sequence"/>
</dbReference>
<evidence type="ECO:0000313" key="2">
    <source>
        <dbReference type="EMBL" id="MBB5135938.1"/>
    </source>
</evidence>
<dbReference type="EMBL" id="JACHGN010000012">
    <property type="protein sequence ID" value="MBB5135938.1"/>
    <property type="molecule type" value="Genomic_DNA"/>
</dbReference>
<feature type="region of interest" description="Disordered" evidence="1">
    <location>
        <begin position="1"/>
        <end position="31"/>
    </location>
</feature>
<feature type="region of interest" description="Disordered" evidence="1">
    <location>
        <begin position="97"/>
        <end position="189"/>
    </location>
</feature>
<feature type="compositionally biased region" description="Low complexity" evidence="1">
    <location>
        <begin position="213"/>
        <end position="232"/>
    </location>
</feature>
<reference evidence="2 3" key="1">
    <citation type="submission" date="2020-08" db="EMBL/GenBank/DDBJ databases">
        <title>Genomic Encyclopedia of Type Strains, Phase IV (KMG-IV): sequencing the most valuable type-strain genomes for metagenomic binning, comparative biology and taxonomic classification.</title>
        <authorList>
            <person name="Goeker M."/>
        </authorList>
    </citation>
    <scope>NUCLEOTIDE SEQUENCE [LARGE SCALE GENOMIC DNA]</scope>
    <source>
        <strain evidence="2 3">DSM 45615</strain>
    </source>
</reference>
<protein>
    <submittedName>
        <fullName evidence="2">Uncharacterized protein</fullName>
    </submittedName>
</protein>
<proteinExistence type="predicted"/>
<organism evidence="2 3">
    <name type="scientific">Thermocatellispora tengchongensis</name>
    <dbReference type="NCBI Taxonomy" id="1073253"/>
    <lineage>
        <taxon>Bacteria</taxon>
        <taxon>Bacillati</taxon>
        <taxon>Actinomycetota</taxon>
        <taxon>Actinomycetes</taxon>
        <taxon>Streptosporangiales</taxon>
        <taxon>Streptosporangiaceae</taxon>
        <taxon>Thermocatellispora</taxon>
    </lineage>
</organism>
<feature type="compositionally biased region" description="Basic residues" evidence="1">
    <location>
        <begin position="132"/>
        <end position="145"/>
    </location>
</feature>
<feature type="region of interest" description="Disordered" evidence="1">
    <location>
        <begin position="61"/>
        <end position="82"/>
    </location>
</feature>
<gene>
    <name evidence="2" type="ORF">HNP84_005682</name>
</gene>
<keyword evidence="3" id="KW-1185">Reference proteome</keyword>
<feature type="compositionally biased region" description="Low complexity" evidence="1">
    <location>
        <begin position="287"/>
        <end position="301"/>
    </location>
</feature>
<sequence length="338" mass="36312">MRTHPQEEPRQAKHSGRAHSARARPRFEGSAPQHPVMFLAVGVMGLNLLNAFNRRPSIGQSTPMGLVAPPPPTTRPALTSGVNRRPVPAVRCRVRAGHPQVPSAHGPAPPRPVLGLRSPRSQAPRSLPHAGSRARRRRRPLTPRAFRRDRCARGALLRCERGRATPRTGRNGRPTVRGAAEDTRQGARGRWWLGMGPAKRSAATALTRSGPNAAAHAADTAHRPTGAAHATPAPHPAQRTLRPLHGPHPTRCPHQGAAPRTPWRLRQDVTETAHSPPPRSPRRRTPPSDAAAHATDTAHSPTPHPPRCRARTPGPCRVGASPPPTGPRESARATGDLP</sequence>
<accession>A0A840P8E1</accession>
<comment type="caution">
    <text evidence="2">The sequence shown here is derived from an EMBL/GenBank/DDBJ whole genome shotgun (WGS) entry which is preliminary data.</text>
</comment>
<dbReference type="AlphaFoldDB" id="A0A840P8E1"/>
<feature type="compositionally biased region" description="Basic and acidic residues" evidence="1">
    <location>
        <begin position="146"/>
        <end position="163"/>
    </location>
</feature>
<feature type="region of interest" description="Disordered" evidence="1">
    <location>
        <begin position="202"/>
        <end position="338"/>
    </location>
</feature>